<organism evidence="3 4">
    <name type="scientific">Allisonella histaminiformans</name>
    <dbReference type="NCBI Taxonomy" id="209880"/>
    <lineage>
        <taxon>Bacteria</taxon>
        <taxon>Bacillati</taxon>
        <taxon>Bacillota</taxon>
        <taxon>Negativicutes</taxon>
        <taxon>Veillonellales</taxon>
        <taxon>Veillonellaceae</taxon>
        <taxon>Allisonella</taxon>
    </lineage>
</organism>
<dbReference type="InterPro" id="IPR012495">
    <property type="entry name" value="TadE-like_dom"/>
</dbReference>
<gene>
    <name evidence="3" type="ORF">SAMN02910343_01378</name>
</gene>
<proteinExistence type="predicted"/>
<keyword evidence="1" id="KW-0812">Transmembrane</keyword>
<accession>A0A1G5WH62</accession>
<dbReference type="AlphaFoldDB" id="A0A1G5WH62"/>
<feature type="transmembrane region" description="Helical" evidence="1">
    <location>
        <begin position="12"/>
        <end position="32"/>
    </location>
</feature>
<dbReference type="Proteomes" id="UP000199689">
    <property type="component" value="Unassembled WGS sequence"/>
</dbReference>
<reference evidence="3 4" key="1">
    <citation type="submission" date="2016-10" db="EMBL/GenBank/DDBJ databases">
        <authorList>
            <person name="de Groot N.N."/>
        </authorList>
    </citation>
    <scope>NUCLEOTIDE SEQUENCE [LARGE SCALE GENOMIC DNA]</scope>
    <source>
        <strain evidence="3 4">DSM 15230</strain>
    </source>
</reference>
<evidence type="ECO:0000256" key="1">
    <source>
        <dbReference type="SAM" id="Phobius"/>
    </source>
</evidence>
<name>A0A1G5WH62_9FIRM</name>
<evidence type="ECO:0000313" key="4">
    <source>
        <dbReference type="Proteomes" id="UP000199689"/>
    </source>
</evidence>
<feature type="domain" description="TadE-like" evidence="2">
    <location>
        <begin position="5"/>
        <end position="47"/>
    </location>
</feature>
<evidence type="ECO:0000313" key="3">
    <source>
        <dbReference type="EMBL" id="SDA57370.1"/>
    </source>
</evidence>
<dbReference type="Pfam" id="PF07811">
    <property type="entry name" value="TadE"/>
    <property type="match status" value="1"/>
</dbReference>
<keyword evidence="1" id="KW-1133">Transmembrane helix</keyword>
<dbReference type="RefSeq" id="WP_091365208.1">
    <property type="nucleotide sequence ID" value="NZ_FMXA01000020.1"/>
</dbReference>
<keyword evidence="4" id="KW-1185">Reference proteome</keyword>
<evidence type="ECO:0000259" key="2">
    <source>
        <dbReference type="Pfam" id="PF07811"/>
    </source>
</evidence>
<dbReference type="STRING" id="209880.SAMN02910343_01378"/>
<sequence length="149" mass="16836">MKQRGQTLVEFALLLPLFVLFLFGTMYVGFLFSDYMSYDNMARMAAREAAITGPVNSSYKGLEQQYGSMIENTHMTTNLYEFSQITIQSTKGMSGDSVPADGVRVEITTKLNNQYAFVHLLEGIGIEVPKGYTIRYYMYNEKQVEDSGT</sequence>
<keyword evidence="1" id="KW-0472">Membrane</keyword>
<protein>
    <submittedName>
        <fullName evidence="3">TadE-like protein</fullName>
    </submittedName>
</protein>
<dbReference type="GeneID" id="87756381"/>
<dbReference type="EMBL" id="FMXA01000020">
    <property type="protein sequence ID" value="SDA57370.1"/>
    <property type="molecule type" value="Genomic_DNA"/>
</dbReference>